<accession>A0A504YRI3</accession>
<proteinExistence type="predicted"/>
<organism evidence="2 3">
    <name type="scientific">Fasciola gigantica</name>
    <name type="common">Giant liver fluke</name>
    <dbReference type="NCBI Taxonomy" id="46835"/>
    <lineage>
        <taxon>Eukaryota</taxon>
        <taxon>Metazoa</taxon>
        <taxon>Spiralia</taxon>
        <taxon>Lophotrochozoa</taxon>
        <taxon>Platyhelminthes</taxon>
        <taxon>Trematoda</taxon>
        <taxon>Digenea</taxon>
        <taxon>Plagiorchiida</taxon>
        <taxon>Echinostomata</taxon>
        <taxon>Echinostomatoidea</taxon>
        <taxon>Fasciolidae</taxon>
        <taxon>Fasciola</taxon>
    </lineage>
</organism>
<gene>
    <name evidence="2" type="ORF">FGIG_05598</name>
</gene>
<dbReference type="OrthoDB" id="337870at2759"/>
<evidence type="ECO:0000313" key="3">
    <source>
        <dbReference type="Proteomes" id="UP000316759"/>
    </source>
</evidence>
<dbReference type="Proteomes" id="UP000316759">
    <property type="component" value="Unassembled WGS sequence"/>
</dbReference>
<protein>
    <submittedName>
        <fullName evidence="2">Uncharacterized protein</fullName>
    </submittedName>
</protein>
<evidence type="ECO:0000256" key="1">
    <source>
        <dbReference type="SAM" id="MobiDB-lite"/>
    </source>
</evidence>
<dbReference type="EMBL" id="SUNJ01005220">
    <property type="protein sequence ID" value="TPP63803.1"/>
    <property type="molecule type" value="Genomic_DNA"/>
</dbReference>
<name>A0A504YRI3_FASGI</name>
<dbReference type="AlphaFoldDB" id="A0A504YRI3"/>
<sequence>MFSENYTDAVNSERFRENASEIPSSDAAIAMNRFGKRPRKPTVLAEFSSEQNITPASSTRPYDRSPPVLHVGCLRHRKMRLLQHTAVLTGDVCFRLILQCFASHEQPPHPNSGYESTAAVQIEVSS</sequence>
<comment type="caution">
    <text evidence="2">The sequence shown here is derived from an EMBL/GenBank/DDBJ whole genome shotgun (WGS) entry which is preliminary data.</text>
</comment>
<keyword evidence="3" id="KW-1185">Reference proteome</keyword>
<evidence type="ECO:0000313" key="2">
    <source>
        <dbReference type="EMBL" id="TPP63803.1"/>
    </source>
</evidence>
<reference evidence="2 3" key="1">
    <citation type="submission" date="2019-04" db="EMBL/GenBank/DDBJ databases">
        <title>Annotation for the trematode Fasciola gigantica.</title>
        <authorList>
            <person name="Choi Y.-J."/>
        </authorList>
    </citation>
    <scope>NUCLEOTIDE SEQUENCE [LARGE SCALE GENOMIC DNA]</scope>
    <source>
        <strain evidence="2">Uganda_cow_1</strain>
    </source>
</reference>
<feature type="region of interest" description="Disordered" evidence="1">
    <location>
        <begin position="45"/>
        <end position="65"/>
    </location>
</feature>
<feature type="compositionally biased region" description="Polar residues" evidence="1">
    <location>
        <begin position="48"/>
        <end position="60"/>
    </location>
</feature>